<keyword evidence="5" id="KW-0408">Iron</keyword>
<keyword evidence="8" id="KW-0501">Molybdenum cofactor biosynthesis</keyword>
<dbReference type="InterPro" id="IPR050105">
    <property type="entry name" value="MoCo_biosynth_MoaA/MoaC"/>
</dbReference>
<evidence type="ECO:0000259" key="10">
    <source>
        <dbReference type="PROSITE" id="PS51918"/>
    </source>
</evidence>
<dbReference type="Pfam" id="PF06463">
    <property type="entry name" value="Mob_synth_C"/>
    <property type="match status" value="1"/>
</dbReference>
<reference evidence="11" key="1">
    <citation type="journal article" date="2015" name="Nature">
        <title>Complex archaea that bridge the gap between prokaryotes and eukaryotes.</title>
        <authorList>
            <person name="Spang A."/>
            <person name="Saw J.H."/>
            <person name="Jorgensen S.L."/>
            <person name="Zaremba-Niedzwiedzka K."/>
            <person name="Martijn J."/>
            <person name="Lind A.E."/>
            <person name="van Eijk R."/>
            <person name="Schleper C."/>
            <person name="Guy L."/>
            <person name="Ettema T.J."/>
        </authorList>
    </citation>
    <scope>NUCLEOTIDE SEQUENCE</scope>
</reference>
<dbReference type="PANTHER" id="PTHR22960">
    <property type="entry name" value="MOLYBDOPTERIN COFACTOR SYNTHESIS PROTEIN A"/>
    <property type="match status" value="1"/>
</dbReference>
<dbReference type="EMBL" id="LAZR01002379">
    <property type="protein sequence ID" value="KKN30797.1"/>
    <property type="molecule type" value="Genomic_DNA"/>
</dbReference>
<evidence type="ECO:0000256" key="6">
    <source>
        <dbReference type="ARBA" id="ARBA00023014"/>
    </source>
</evidence>
<protein>
    <recommendedName>
        <fullName evidence="10">Radical SAM core domain-containing protein</fullName>
    </recommendedName>
</protein>
<dbReference type="InterPro" id="IPR040064">
    <property type="entry name" value="MoaA-like"/>
</dbReference>
<dbReference type="AlphaFoldDB" id="A0A0F9Q1F4"/>
<dbReference type="SFLD" id="SFLDS00029">
    <property type="entry name" value="Radical_SAM"/>
    <property type="match status" value="1"/>
</dbReference>
<keyword evidence="2" id="KW-0949">S-adenosyl-L-methionine</keyword>
<dbReference type="PANTHER" id="PTHR22960:SF0">
    <property type="entry name" value="MOLYBDENUM COFACTOR BIOSYNTHESIS PROTEIN 1"/>
    <property type="match status" value="1"/>
</dbReference>
<evidence type="ECO:0000256" key="2">
    <source>
        <dbReference type="ARBA" id="ARBA00022691"/>
    </source>
</evidence>
<sequence>MRDNSHREIKHIRFSVTSKCNYKCIYCDSEGFIPKTSELSVEEITKLCKILAEILNVSKIKFTGGEPLLREEIVDIIKAVSDLQLYKDISMTTNGFHLYEKSEELYKAGLNRINVSLGSLKPEIYEMIYGSKTLDIVLKGLQKAKEVGFNPIKLNFVLMKGLNESELEDFIKFCRENGFVLQLIELHEVSDTVGGNGDFYKKYHIDLKPIIENLEKRAQKTVIRGNMQNRKVFTLSNESVIETITPSHELCMGCSKLRVGCDGNLFGCLYRSDLGRNIKEALQNHDSMNKYEQIVKRVVDSREPYY</sequence>
<keyword evidence="1" id="KW-0004">4Fe-4S</keyword>
<dbReference type="InterPro" id="IPR007197">
    <property type="entry name" value="rSAM"/>
</dbReference>
<dbReference type="GO" id="GO:0061799">
    <property type="term" value="F:cyclic pyranopterin monophosphate synthase activity"/>
    <property type="evidence" value="ECO:0007669"/>
    <property type="project" value="TreeGrafter"/>
</dbReference>
<dbReference type="InterPro" id="IPR058240">
    <property type="entry name" value="rSAM_sf"/>
</dbReference>
<dbReference type="NCBIfam" id="NF001199">
    <property type="entry name" value="PRK00164.2-1"/>
    <property type="match status" value="1"/>
</dbReference>
<evidence type="ECO:0000313" key="11">
    <source>
        <dbReference type="EMBL" id="KKN30797.1"/>
    </source>
</evidence>
<dbReference type="SFLD" id="SFLDG01383">
    <property type="entry name" value="cyclic_pyranopterin_phosphate"/>
    <property type="match status" value="1"/>
</dbReference>
<evidence type="ECO:0000256" key="1">
    <source>
        <dbReference type="ARBA" id="ARBA00022485"/>
    </source>
</evidence>
<dbReference type="CDD" id="cd01335">
    <property type="entry name" value="Radical_SAM"/>
    <property type="match status" value="1"/>
</dbReference>
<dbReference type="SMART" id="SM00729">
    <property type="entry name" value="Elp3"/>
    <property type="match status" value="1"/>
</dbReference>
<dbReference type="GO" id="GO:0005525">
    <property type="term" value="F:GTP binding"/>
    <property type="evidence" value="ECO:0007669"/>
    <property type="project" value="UniProtKB-KW"/>
</dbReference>
<evidence type="ECO:0000256" key="3">
    <source>
        <dbReference type="ARBA" id="ARBA00022723"/>
    </source>
</evidence>
<dbReference type="InterPro" id="IPR010505">
    <property type="entry name" value="MoaA_twitch"/>
</dbReference>
<evidence type="ECO:0000256" key="8">
    <source>
        <dbReference type="ARBA" id="ARBA00023150"/>
    </source>
</evidence>
<gene>
    <name evidence="11" type="ORF">LCGC14_0830360</name>
</gene>
<dbReference type="InterPro" id="IPR006638">
    <property type="entry name" value="Elp3/MiaA/NifB-like_rSAM"/>
</dbReference>
<feature type="domain" description="Radical SAM core" evidence="10">
    <location>
        <begin position="4"/>
        <end position="230"/>
    </location>
</feature>
<evidence type="ECO:0000256" key="9">
    <source>
        <dbReference type="ARBA" id="ARBA00023239"/>
    </source>
</evidence>
<dbReference type="SUPFAM" id="SSF102114">
    <property type="entry name" value="Radical SAM enzymes"/>
    <property type="match status" value="1"/>
</dbReference>
<dbReference type="SFLD" id="SFLDG01386">
    <property type="entry name" value="main_SPASM_domain-containing"/>
    <property type="match status" value="1"/>
</dbReference>
<evidence type="ECO:0000256" key="7">
    <source>
        <dbReference type="ARBA" id="ARBA00023134"/>
    </source>
</evidence>
<dbReference type="SFLD" id="SFLDG01067">
    <property type="entry name" value="SPASM/twitch_domain_containing"/>
    <property type="match status" value="1"/>
</dbReference>
<keyword evidence="9" id="KW-0456">Lyase</keyword>
<keyword evidence="6" id="KW-0411">Iron-sulfur</keyword>
<organism evidence="11">
    <name type="scientific">marine sediment metagenome</name>
    <dbReference type="NCBI Taxonomy" id="412755"/>
    <lineage>
        <taxon>unclassified sequences</taxon>
        <taxon>metagenomes</taxon>
        <taxon>ecological metagenomes</taxon>
    </lineage>
</organism>
<keyword evidence="3" id="KW-0479">Metal-binding</keyword>
<dbReference type="GO" id="GO:0046872">
    <property type="term" value="F:metal ion binding"/>
    <property type="evidence" value="ECO:0007669"/>
    <property type="project" value="UniProtKB-KW"/>
</dbReference>
<dbReference type="GO" id="GO:0006777">
    <property type="term" value="P:Mo-molybdopterin cofactor biosynthetic process"/>
    <property type="evidence" value="ECO:0007669"/>
    <property type="project" value="UniProtKB-KW"/>
</dbReference>
<evidence type="ECO:0000256" key="5">
    <source>
        <dbReference type="ARBA" id="ARBA00023004"/>
    </source>
</evidence>
<name>A0A0F9Q1F4_9ZZZZ</name>
<dbReference type="InterPro" id="IPR013785">
    <property type="entry name" value="Aldolase_TIM"/>
</dbReference>
<evidence type="ECO:0000256" key="4">
    <source>
        <dbReference type="ARBA" id="ARBA00022741"/>
    </source>
</evidence>
<dbReference type="GO" id="GO:0051539">
    <property type="term" value="F:4 iron, 4 sulfur cluster binding"/>
    <property type="evidence" value="ECO:0007669"/>
    <property type="project" value="UniProtKB-KW"/>
</dbReference>
<dbReference type="PROSITE" id="PS51918">
    <property type="entry name" value="RADICAL_SAM"/>
    <property type="match status" value="1"/>
</dbReference>
<keyword evidence="4" id="KW-0547">Nucleotide-binding</keyword>
<dbReference type="GO" id="GO:0061798">
    <property type="term" value="F:GTP 3',8'-cyclase activity"/>
    <property type="evidence" value="ECO:0007669"/>
    <property type="project" value="TreeGrafter"/>
</dbReference>
<comment type="caution">
    <text evidence="11">The sequence shown here is derived from an EMBL/GenBank/DDBJ whole genome shotgun (WGS) entry which is preliminary data.</text>
</comment>
<keyword evidence="7" id="KW-0342">GTP-binding</keyword>
<dbReference type="Pfam" id="PF04055">
    <property type="entry name" value="Radical_SAM"/>
    <property type="match status" value="1"/>
</dbReference>
<accession>A0A0F9Q1F4</accession>
<dbReference type="Gene3D" id="3.20.20.70">
    <property type="entry name" value="Aldolase class I"/>
    <property type="match status" value="1"/>
</dbReference>
<proteinExistence type="predicted"/>